<organism evidence="1 2">
    <name type="scientific">Naganishia adeliensis</name>
    <dbReference type="NCBI Taxonomy" id="92952"/>
    <lineage>
        <taxon>Eukaryota</taxon>
        <taxon>Fungi</taxon>
        <taxon>Dikarya</taxon>
        <taxon>Basidiomycota</taxon>
        <taxon>Agaricomycotina</taxon>
        <taxon>Tremellomycetes</taxon>
        <taxon>Filobasidiales</taxon>
        <taxon>Filobasidiaceae</taxon>
        <taxon>Naganishia</taxon>
    </lineage>
</organism>
<dbReference type="Proteomes" id="UP001230649">
    <property type="component" value="Unassembled WGS sequence"/>
</dbReference>
<accession>A0ACC2WY44</accession>
<evidence type="ECO:0000313" key="1">
    <source>
        <dbReference type="EMBL" id="KAJ9116695.1"/>
    </source>
</evidence>
<dbReference type="EMBL" id="JASBWS010000003">
    <property type="protein sequence ID" value="KAJ9116695.1"/>
    <property type="molecule type" value="Genomic_DNA"/>
</dbReference>
<keyword evidence="2" id="KW-1185">Reference proteome</keyword>
<reference evidence="1" key="1">
    <citation type="submission" date="2023-04" db="EMBL/GenBank/DDBJ databases">
        <title>Draft Genome sequencing of Naganishia species isolated from polar environments using Oxford Nanopore Technology.</title>
        <authorList>
            <person name="Leo P."/>
            <person name="Venkateswaran K."/>
        </authorList>
    </citation>
    <scope>NUCLEOTIDE SEQUENCE</scope>
    <source>
        <strain evidence="1">MNA-CCFEE 5262</strain>
    </source>
</reference>
<sequence>MASYIRIINHLVLEDDPNDPRCGPSAIRLLENSLYHLLVPTSRPLRTRDAFATLLHLADEKINTLPFHAVGAEWLRLYVDATIGLVVAQVLANDDEAPWRECIRKLDMAIVVAGAVGKGRDEVIQRLIKLVQADYAADHLARYRRMIEHETTAQDAEQEPRKRRRITGPQRLHYAANAVPELAPLPSSNAYRTTHHTQPFIIRRFASPSSSPAISHWRSAAYLLSLVGPGRVVPVEIGASYTAKEWGQRIVPFELFLSRIGYDLSGLLPAEEDELNKADELPHGQPLYLAQHALLDQFPMLRPDVGPLPDYIYAEPGAEGYAPPGNEQGLIMNVWVGNGAGAGHGEEADERKGNDSAGPVISPAHTDPYFNCYLQILGEKRVWLAPPDVSDSMYAFPEPEAQDSNSELDDAEGEGDTSSTASGLVTSYTTNTSRVPIFENPDRARGSAYERRYERFYERAFPQSLEAVLEPGDLLVMPPKWLNSET</sequence>
<name>A0ACC2WY44_9TREE</name>
<proteinExistence type="predicted"/>
<evidence type="ECO:0000313" key="2">
    <source>
        <dbReference type="Proteomes" id="UP001230649"/>
    </source>
</evidence>
<comment type="caution">
    <text evidence="1">The sequence shown here is derived from an EMBL/GenBank/DDBJ whole genome shotgun (WGS) entry which is preliminary data.</text>
</comment>
<protein>
    <submittedName>
        <fullName evidence="1">Uncharacterized protein</fullName>
    </submittedName>
</protein>
<gene>
    <name evidence="1" type="ORF">QFC20_000630</name>
</gene>